<dbReference type="Gene3D" id="3.30.420.10">
    <property type="entry name" value="Ribonuclease H-like superfamily/Ribonuclease H"/>
    <property type="match status" value="1"/>
</dbReference>
<dbReference type="InterPro" id="IPR002562">
    <property type="entry name" value="3'-5'_exonuclease_dom"/>
</dbReference>
<evidence type="ECO:0000313" key="3">
    <source>
        <dbReference type="Proteomes" id="UP000242501"/>
    </source>
</evidence>
<dbReference type="GO" id="GO:0008408">
    <property type="term" value="F:3'-5' exonuclease activity"/>
    <property type="evidence" value="ECO:0007669"/>
    <property type="project" value="InterPro"/>
</dbReference>
<dbReference type="AlphaFoldDB" id="A0A1G6ICX6"/>
<dbReference type="Proteomes" id="UP000242501">
    <property type="component" value="Unassembled WGS sequence"/>
</dbReference>
<dbReference type="InterPro" id="IPR036397">
    <property type="entry name" value="RNaseH_sf"/>
</dbReference>
<dbReference type="PANTHER" id="PTHR47649">
    <property type="entry name" value="RIBONUCLEASE D"/>
    <property type="match status" value="1"/>
</dbReference>
<dbReference type="GO" id="GO:0000166">
    <property type="term" value="F:nucleotide binding"/>
    <property type="evidence" value="ECO:0007669"/>
    <property type="project" value="InterPro"/>
</dbReference>
<dbReference type="STRING" id="1219383.SAMN05421733_10870"/>
<keyword evidence="3" id="KW-1185">Reference proteome</keyword>
<proteinExistence type="predicted"/>
<dbReference type="SUPFAM" id="SSF47819">
    <property type="entry name" value="HRDC-like"/>
    <property type="match status" value="2"/>
</dbReference>
<dbReference type="CDD" id="cd06142">
    <property type="entry name" value="RNaseD_exo"/>
    <property type="match status" value="1"/>
</dbReference>
<name>A0A1G6ICX6_9GAMM</name>
<dbReference type="InterPro" id="IPR012337">
    <property type="entry name" value="RNaseH-like_sf"/>
</dbReference>
<dbReference type="SMART" id="SM00474">
    <property type="entry name" value="35EXOc"/>
    <property type="match status" value="1"/>
</dbReference>
<dbReference type="Pfam" id="PF01612">
    <property type="entry name" value="DNA_pol_A_exo1"/>
    <property type="match status" value="1"/>
</dbReference>
<dbReference type="PANTHER" id="PTHR47649:SF1">
    <property type="entry name" value="RIBONUCLEASE D"/>
    <property type="match status" value="1"/>
</dbReference>
<evidence type="ECO:0000313" key="2">
    <source>
        <dbReference type="EMBL" id="SDC04397.1"/>
    </source>
</evidence>
<dbReference type="Gene3D" id="1.10.150.80">
    <property type="entry name" value="HRDC domain"/>
    <property type="match status" value="2"/>
</dbReference>
<dbReference type="EMBL" id="FMYL01000008">
    <property type="protein sequence ID" value="SDC04397.1"/>
    <property type="molecule type" value="Genomic_DNA"/>
</dbReference>
<dbReference type="InterPro" id="IPR002121">
    <property type="entry name" value="HRDC_dom"/>
</dbReference>
<dbReference type="SUPFAM" id="SSF53098">
    <property type="entry name" value="Ribonuclease H-like"/>
    <property type="match status" value="1"/>
</dbReference>
<dbReference type="GO" id="GO:0003676">
    <property type="term" value="F:nucleic acid binding"/>
    <property type="evidence" value="ECO:0007669"/>
    <property type="project" value="InterPro"/>
</dbReference>
<gene>
    <name evidence="2" type="ORF">SAMN05421733_10870</name>
</gene>
<accession>A0A1G6ICX6</accession>
<dbReference type="InterPro" id="IPR010997">
    <property type="entry name" value="HRDC-like_sf"/>
</dbReference>
<reference evidence="3" key="1">
    <citation type="submission" date="2016-09" db="EMBL/GenBank/DDBJ databases">
        <authorList>
            <person name="Varghese N."/>
            <person name="Submissions S."/>
        </authorList>
    </citation>
    <scope>NUCLEOTIDE SEQUENCE [LARGE SCALE GENOMIC DNA]</scope>
    <source>
        <strain evidence="3">ANC 4422</strain>
    </source>
</reference>
<dbReference type="InterPro" id="IPR051086">
    <property type="entry name" value="RNase_D-like"/>
</dbReference>
<feature type="domain" description="HRDC" evidence="1">
    <location>
        <begin position="209"/>
        <end position="289"/>
    </location>
</feature>
<dbReference type="Pfam" id="PF00570">
    <property type="entry name" value="HRDC"/>
    <property type="match status" value="1"/>
</dbReference>
<dbReference type="PROSITE" id="PS50967">
    <property type="entry name" value="HRDC"/>
    <property type="match status" value="1"/>
</dbReference>
<sequence length="385" mass="44860">MGMYQFIQTQSQLTQVLDHMVQHRKYAADTEFLKVDTLWPKLGLFQINIQEQIYLLDGTTLDLTEFWSLLTQAEENIFHACGEDLDLIYFYSKQSPLTNVFDTQVALSFLGHGLQVSYQNALKQHLNVDLEKDQTRSDWTARPLTSEQLCYAANDVIFLPKLANLLKLQLQEKHLLDYVVEDCKSLAQEISRKTVTSKLYQDVGNYRHSSRQLMQLQQLMVWREQLVKAVNIPRSFVLKNSAMIDLVEKNPKSIFQLSEIKSIRVSVIREHGKTILDLLRFLPDKELWPKNISRPVKYISEHVAVKIENLVSQVADELHIPKMVLMRKKWFNELYVHVTAGTTDRVTLSPYLQGWRYAVLTQPLLLLLEQDKENLLQQVAVKRQF</sequence>
<protein>
    <submittedName>
        <fullName evidence="2">Ribonuclease D</fullName>
    </submittedName>
</protein>
<evidence type="ECO:0000259" key="1">
    <source>
        <dbReference type="PROSITE" id="PS50967"/>
    </source>
</evidence>
<organism evidence="2 3">
    <name type="scientific">Acinetobacter boissieri</name>
    <dbReference type="NCBI Taxonomy" id="1219383"/>
    <lineage>
        <taxon>Bacteria</taxon>
        <taxon>Pseudomonadati</taxon>
        <taxon>Pseudomonadota</taxon>
        <taxon>Gammaproteobacteria</taxon>
        <taxon>Moraxellales</taxon>
        <taxon>Moraxellaceae</taxon>
        <taxon>Acinetobacter</taxon>
    </lineage>
</organism>
<dbReference type="InterPro" id="IPR044876">
    <property type="entry name" value="HRDC_dom_sf"/>
</dbReference>
<dbReference type="GO" id="GO:0006139">
    <property type="term" value="P:nucleobase-containing compound metabolic process"/>
    <property type="evidence" value="ECO:0007669"/>
    <property type="project" value="InterPro"/>
</dbReference>